<dbReference type="AlphaFoldDB" id="A0A4R8DRQ0"/>
<dbReference type="EMBL" id="SODV01000001">
    <property type="protein sequence ID" value="TDW99820.1"/>
    <property type="molecule type" value="Genomic_DNA"/>
</dbReference>
<keyword evidence="3" id="KW-1185">Reference proteome</keyword>
<dbReference type="OrthoDB" id="9810154at2"/>
<evidence type="ECO:0000313" key="3">
    <source>
        <dbReference type="Proteomes" id="UP000294498"/>
    </source>
</evidence>
<reference evidence="2 3" key="1">
    <citation type="submission" date="2019-03" db="EMBL/GenBank/DDBJ databases">
        <title>Genomic Encyclopedia of Type Strains, Phase IV (KMG-IV): sequencing the most valuable type-strain genomes for metagenomic binning, comparative biology and taxonomic classification.</title>
        <authorList>
            <person name="Goeker M."/>
        </authorList>
    </citation>
    <scope>NUCLEOTIDE SEQUENCE [LARGE SCALE GENOMIC DNA]</scope>
    <source>
        <strain evidence="2 3">DSM 100059</strain>
    </source>
</reference>
<dbReference type="Gene3D" id="3.40.50.1240">
    <property type="entry name" value="Phosphoglycerate mutase-like"/>
    <property type="match status" value="1"/>
</dbReference>
<sequence length="163" mass="18087">MKSLLVIRHAKSSWEWEDRNDFDRPLNDRGKRDAPMMAGRLLTRAIAPDLLVSSPAKRARKTAELFAAELGMSPDDILFKTELYHAAVATFYEVISGLPAAANTVALFSHNPGITAFVSGLTSVRLDNMPTCGVFAIHVSSSDWADFASAPKEFWFFDYPKSF</sequence>
<dbReference type="InterPro" id="IPR013078">
    <property type="entry name" value="His_Pase_superF_clade-1"/>
</dbReference>
<dbReference type="SMART" id="SM00855">
    <property type="entry name" value="PGAM"/>
    <property type="match status" value="1"/>
</dbReference>
<dbReference type="CDD" id="cd07067">
    <property type="entry name" value="HP_PGM_like"/>
    <property type="match status" value="1"/>
</dbReference>
<feature type="binding site" evidence="1">
    <location>
        <position position="58"/>
    </location>
    <ligand>
        <name>substrate</name>
    </ligand>
</feature>
<dbReference type="RefSeq" id="WP_133990844.1">
    <property type="nucleotide sequence ID" value="NZ_SODV01000001.1"/>
</dbReference>
<dbReference type="SUPFAM" id="SSF53254">
    <property type="entry name" value="Phosphoglycerate mutase-like"/>
    <property type="match status" value="1"/>
</dbReference>
<dbReference type="Proteomes" id="UP000294498">
    <property type="component" value="Unassembled WGS sequence"/>
</dbReference>
<proteinExistence type="predicted"/>
<accession>A0A4R8DRQ0</accession>
<organism evidence="2 3">
    <name type="scientific">Dinghuibacter silviterrae</name>
    <dbReference type="NCBI Taxonomy" id="1539049"/>
    <lineage>
        <taxon>Bacteria</taxon>
        <taxon>Pseudomonadati</taxon>
        <taxon>Bacteroidota</taxon>
        <taxon>Chitinophagia</taxon>
        <taxon>Chitinophagales</taxon>
        <taxon>Chitinophagaceae</taxon>
        <taxon>Dinghuibacter</taxon>
    </lineage>
</organism>
<dbReference type="PANTHER" id="PTHR47623:SF1">
    <property type="entry name" value="OS09G0287300 PROTEIN"/>
    <property type="match status" value="1"/>
</dbReference>
<protein>
    <submittedName>
        <fullName evidence="2">Phosphohistidine phosphatase</fullName>
    </submittedName>
</protein>
<dbReference type="PANTHER" id="PTHR47623">
    <property type="entry name" value="OS09G0287300 PROTEIN"/>
    <property type="match status" value="1"/>
</dbReference>
<comment type="caution">
    <text evidence="2">The sequence shown here is derived from an EMBL/GenBank/DDBJ whole genome shotgun (WGS) entry which is preliminary data.</text>
</comment>
<dbReference type="InterPro" id="IPR029033">
    <property type="entry name" value="His_PPase_superfam"/>
</dbReference>
<evidence type="ECO:0000313" key="2">
    <source>
        <dbReference type="EMBL" id="TDW99820.1"/>
    </source>
</evidence>
<dbReference type="Pfam" id="PF00300">
    <property type="entry name" value="His_Phos_1"/>
    <property type="match status" value="1"/>
</dbReference>
<evidence type="ECO:0000256" key="1">
    <source>
        <dbReference type="PIRSR" id="PIRSR613078-2"/>
    </source>
</evidence>
<name>A0A4R8DRQ0_9BACT</name>
<gene>
    <name evidence="2" type="ORF">EDB95_0833</name>
</gene>